<reference evidence="1 2" key="1">
    <citation type="journal article" date="2006" name="Science">
        <title>Phytophthora genome sequences uncover evolutionary origins and mechanisms of pathogenesis.</title>
        <authorList>
            <person name="Tyler B.M."/>
            <person name="Tripathy S."/>
            <person name="Zhang X."/>
            <person name="Dehal P."/>
            <person name="Jiang R.H."/>
            <person name="Aerts A."/>
            <person name="Arredondo F.D."/>
            <person name="Baxter L."/>
            <person name="Bensasson D."/>
            <person name="Beynon J.L."/>
            <person name="Chapman J."/>
            <person name="Damasceno C.M."/>
            <person name="Dorrance A.E."/>
            <person name="Dou D."/>
            <person name="Dickerman A.W."/>
            <person name="Dubchak I.L."/>
            <person name="Garbelotto M."/>
            <person name="Gijzen M."/>
            <person name="Gordon S.G."/>
            <person name="Govers F."/>
            <person name="Grunwald N.J."/>
            <person name="Huang W."/>
            <person name="Ivors K.L."/>
            <person name="Jones R.W."/>
            <person name="Kamoun S."/>
            <person name="Krampis K."/>
            <person name="Lamour K.H."/>
            <person name="Lee M.K."/>
            <person name="McDonald W.H."/>
            <person name="Medina M."/>
            <person name="Meijer H.J."/>
            <person name="Nordberg E.K."/>
            <person name="Maclean D.J."/>
            <person name="Ospina-Giraldo M.D."/>
            <person name="Morris P.F."/>
            <person name="Phuntumart V."/>
            <person name="Putnam N.H."/>
            <person name="Rash S."/>
            <person name="Rose J.K."/>
            <person name="Sakihama Y."/>
            <person name="Salamov A.A."/>
            <person name="Savidor A."/>
            <person name="Scheuring C.F."/>
            <person name="Smith B.M."/>
            <person name="Sobral B.W."/>
            <person name="Terry A."/>
            <person name="Torto-Alalibo T.A."/>
            <person name="Win J."/>
            <person name="Xu Z."/>
            <person name="Zhang H."/>
            <person name="Grigoriev I.V."/>
            <person name="Rokhsar D.S."/>
            <person name="Boore J.L."/>
        </authorList>
    </citation>
    <scope>NUCLEOTIDE SEQUENCE [LARGE SCALE GENOMIC DNA]</scope>
    <source>
        <strain evidence="1 2">P6497</strain>
    </source>
</reference>
<gene>
    <name evidence="1" type="ORF">PHYSODRAFT_499162</name>
</gene>
<dbReference type="InParanoid" id="G4ZH26"/>
<evidence type="ECO:0000313" key="2">
    <source>
        <dbReference type="Proteomes" id="UP000002640"/>
    </source>
</evidence>
<evidence type="ECO:0000313" key="1">
    <source>
        <dbReference type="EMBL" id="EGZ18651.1"/>
    </source>
</evidence>
<keyword evidence="2" id="KW-1185">Reference proteome</keyword>
<organism evidence="1 2">
    <name type="scientific">Phytophthora sojae (strain P6497)</name>
    <name type="common">Soybean stem and root rot agent</name>
    <name type="synonym">Phytophthora megasperma f. sp. glycines</name>
    <dbReference type="NCBI Taxonomy" id="1094619"/>
    <lineage>
        <taxon>Eukaryota</taxon>
        <taxon>Sar</taxon>
        <taxon>Stramenopiles</taxon>
        <taxon>Oomycota</taxon>
        <taxon>Peronosporomycetes</taxon>
        <taxon>Peronosporales</taxon>
        <taxon>Peronosporaceae</taxon>
        <taxon>Phytophthora</taxon>
    </lineage>
</organism>
<protein>
    <submittedName>
        <fullName evidence="1">Uncharacterized protein</fullName>
    </submittedName>
</protein>
<dbReference type="RefSeq" id="XP_009527709.1">
    <property type="nucleotide sequence ID" value="XM_009529414.1"/>
</dbReference>
<dbReference type="AlphaFoldDB" id="G4ZH26"/>
<sequence length="231" mass="26251">MKLHGKGQTRLPSKAVAQFPGIVPGNQKANLQKASRWWKERAQHTAKKRKSVVKVQCGVKKRMRLKAASGRGRKRAPWVEWLYSEMLGEFCRLRKTGVKLSRGLLHQIAIHILSTSSGQFRATTIGEKGEMLKDRVCSRWIQHFCSCFDILSRKQCGKLECSPEKEVAIERSVAAHLGKLKRAFDNGELNEDTIFNMDEAHFVINMDNKKTLGFRGDKTIRYHDMVSGGRA</sequence>
<dbReference type="EMBL" id="JH159154">
    <property type="protein sequence ID" value="EGZ18651.1"/>
    <property type="molecule type" value="Genomic_DNA"/>
</dbReference>
<dbReference type="KEGG" id="psoj:PHYSODRAFT_499162"/>
<name>G4ZH26_PHYSP</name>
<proteinExistence type="predicted"/>
<dbReference type="GeneID" id="20657661"/>
<dbReference type="Proteomes" id="UP000002640">
    <property type="component" value="Unassembled WGS sequence"/>
</dbReference>
<dbReference type="OMA" id="RTINQFP"/>
<accession>G4ZH26</accession>